<evidence type="ECO:0000313" key="3">
    <source>
        <dbReference type="EMBL" id="PVD31048.1"/>
    </source>
</evidence>
<keyword evidence="4" id="KW-1185">Reference proteome</keyword>
<proteinExistence type="predicted"/>
<feature type="domain" description="Sulfotransferase" evidence="2">
    <location>
        <begin position="142"/>
        <end position="356"/>
    </location>
</feature>
<feature type="region of interest" description="Disordered" evidence="1">
    <location>
        <begin position="398"/>
        <end position="469"/>
    </location>
</feature>
<dbReference type="STRING" id="400727.A0A2T7PCA6"/>
<dbReference type="EMBL" id="PZQS01000005">
    <property type="protein sequence ID" value="PVD31048.1"/>
    <property type="molecule type" value="Genomic_DNA"/>
</dbReference>
<evidence type="ECO:0000259" key="2">
    <source>
        <dbReference type="Pfam" id="PF00685"/>
    </source>
</evidence>
<dbReference type="InterPro" id="IPR000863">
    <property type="entry name" value="Sulfotransferase_dom"/>
</dbReference>
<protein>
    <recommendedName>
        <fullName evidence="2">Sulfotransferase domain-containing protein</fullName>
    </recommendedName>
</protein>
<dbReference type="PANTHER" id="PTHR15723:SF0">
    <property type="entry name" value="CARBOHYDRATE SULFOTRANSFERASE 15"/>
    <property type="match status" value="1"/>
</dbReference>
<dbReference type="InterPro" id="IPR052654">
    <property type="entry name" value="CS_Sulfotransferase"/>
</dbReference>
<comment type="caution">
    <text evidence="3">The sequence shown here is derived from an EMBL/GenBank/DDBJ whole genome shotgun (WGS) entry which is preliminary data.</text>
</comment>
<dbReference type="Proteomes" id="UP000245119">
    <property type="component" value="Linkage Group LG5"/>
</dbReference>
<sequence>MMPGDGGRRRQSPCPLLRTPPTLARTLGVLCPGRLRLLPLALHPHLKRRLLHPRLHARCICAAVITVVSMPPIEFLPNYKAPCWYENLPLGDQIPGTPYTRNLFTCFSPNARTLFLEMHAEWAVSTQLASNPKRLRCLPYFYIAGMPKCGSTDLYRKVTQHPEVVRPPMKESHWWSKNRFGDGSASTLWDNDDWWRLPENCGRDEPLYTNANYIRHLTPHARVLVILRQPTDRLFSDYLYFQKTNKSLAEFHEHVVLSVSKLKSCMEQLSLRACVYDKRIASGVKVRLRVGIYHVYLAEWLKVFPRDQILVIRLEDYAKNLKQTTRRVYDFLGLRKLSREEEDKILQSPIANARKKKDKDLGFMWEDTHRLLRDFYQPHNEKLADLLGDPRFLWTDVHSPTNGSTDHPAGADNHTESTSGEDPRAKTLGVSSINLDQVAADPGYRAVRVDDQEDEGYDAYEDADEYNGR</sequence>
<evidence type="ECO:0000256" key="1">
    <source>
        <dbReference type="SAM" id="MobiDB-lite"/>
    </source>
</evidence>
<dbReference type="GO" id="GO:0050659">
    <property type="term" value="F:N-acetylgalactosamine 4-sulfate 6-O-sulfotransferase activity"/>
    <property type="evidence" value="ECO:0007669"/>
    <property type="project" value="TreeGrafter"/>
</dbReference>
<evidence type="ECO:0000313" key="4">
    <source>
        <dbReference type="Proteomes" id="UP000245119"/>
    </source>
</evidence>
<dbReference type="PANTHER" id="PTHR15723">
    <property type="entry name" value="CARBOHYDRATE SULFOTRANSFERASE 15"/>
    <property type="match status" value="1"/>
</dbReference>
<dbReference type="GO" id="GO:0019319">
    <property type="term" value="P:hexose biosynthetic process"/>
    <property type="evidence" value="ECO:0007669"/>
    <property type="project" value="TreeGrafter"/>
</dbReference>
<dbReference type="Gene3D" id="3.40.50.300">
    <property type="entry name" value="P-loop containing nucleotide triphosphate hydrolases"/>
    <property type="match status" value="1"/>
</dbReference>
<gene>
    <name evidence="3" type="ORF">C0Q70_10325</name>
</gene>
<feature type="compositionally biased region" description="Acidic residues" evidence="1">
    <location>
        <begin position="451"/>
        <end position="469"/>
    </location>
</feature>
<name>A0A2T7PCA6_POMCA</name>
<dbReference type="OrthoDB" id="8068875at2759"/>
<reference evidence="3 4" key="1">
    <citation type="submission" date="2018-04" db="EMBL/GenBank/DDBJ databases">
        <title>The genome of golden apple snail Pomacea canaliculata provides insight into stress tolerance and invasive adaptation.</title>
        <authorList>
            <person name="Liu C."/>
            <person name="Liu B."/>
            <person name="Ren Y."/>
            <person name="Zhang Y."/>
            <person name="Wang H."/>
            <person name="Li S."/>
            <person name="Jiang F."/>
            <person name="Yin L."/>
            <person name="Zhang G."/>
            <person name="Qian W."/>
            <person name="Fan W."/>
        </authorList>
    </citation>
    <scope>NUCLEOTIDE SEQUENCE [LARGE SCALE GENOMIC DNA]</scope>
    <source>
        <strain evidence="3">SZHN2017</strain>
        <tissue evidence="3">Muscle</tissue>
    </source>
</reference>
<organism evidence="3 4">
    <name type="scientific">Pomacea canaliculata</name>
    <name type="common">Golden apple snail</name>
    <dbReference type="NCBI Taxonomy" id="400727"/>
    <lineage>
        <taxon>Eukaryota</taxon>
        <taxon>Metazoa</taxon>
        <taxon>Spiralia</taxon>
        <taxon>Lophotrochozoa</taxon>
        <taxon>Mollusca</taxon>
        <taxon>Gastropoda</taxon>
        <taxon>Caenogastropoda</taxon>
        <taxon>Architaenioglossa</taxon>
        <taxon>Ampullarioidea</taxon>
        <taxon>Ampullariidae</taxon>
        <taxon>Pomacea</taxon>
    </lineage>
</organism>
<dbReference type="InterPro" id="IPR027417">
    <property type="entry name" value="P-loop_NTPase"/>
</dbReference>
<dbReference type="AlphaFoldDB" id="A0A2T7PCA6"/>
<dbReference type="SUPFAM" id="SSF52540">
    <property type="entry name" value="P-loop containing nucleoside triphosphate hydrolases"/>
    <property type="match status" value="1"/>
</dbReference>
<dbReference type="Pfam" id="PF00685">
    <property type="entry name" value="Sulfotransfer_1"/>
    <property type="match status" value="1"/>
</dbReference>
<accession>A0A2T7PCA6</accession>